<organism evidence="1 2">
    <name type="scientific">Oldenlandia corymbosa var. corymbosa</name>
    <dbReference type="NCBI Taxonomy" id="529605"/>
    <lineage>
        <taxon>Eukaryota</taxon>
        <taxon>Viridiplantae</taxon>
        <taxon>Streptophyta</taxon>
        <taxon>Embryophyta</taxon>
        <taxon>Tracheophyta</taxon>
        <taxon>Spermatophyta</taxon>
        <taxon>Magnoliopsida</taxon>
        <taxon>eudicotyledons</taxon>
        <taxon>Gunneridae</taxon>
        <taxon>Pentapetalae</taxon>
        <taxon>asterids</taxon>
        <taxon>lamiids</taxon>
        <taxon>Gentianales</taxon>
        <taxon>Rubiaceae</taxon>
        <taxon>Rubioideae</taxon>
        <taxon>Spermacoceae</taxon>
        <taxon>Hedyotis-Oldenlandia complex</taxon>
        <taxon>Oldenlandia</taxon>
    </lineage>
</organism>
<dbReference type="AlphaFoldDB" id="A0AAV1CRL9"/>
<dbReference type="PANTHER" id="PTHR34966">
    <property type="entry name" value="OSJNBA0043L24.15 PROTEIN"/>
    <property type="match status" value="1"/>
</dbReference>
<evidence type="ECO:0000313" key="1">
    <source>
        <dbReference type="EMBL" id="CAI9097262.1"/>
    </source>
</evidence>
<keyword evidence="2" id="KW-1185">Reference proteome</keyword>
<dbReference type="EMBL" id="OX459120">
    <property type="protein sequence ID" value="CAI9097262.1"/>
    <property type="molecule type" value="Genomic_DNA"/>
</dbReference>
<proteinExistence type="predicted"/>
<accession>A0AAV1CRL9</accession>
<dbReference type="PANTHER" id="PTHR34966:SF1">
    <property type="entry name" value="OS04G0508100 PROTEIN"/>
    <property type="match status" value="1"/>
</dbReference>
<dbReference type="Proteomes" id="UP001161247">
    <property type="component" value="Chromosome 3"/>
</dbReference>
<reference evidence="1" key="1">
    <citation type="submission" date="2023-03" db="EMBL/GenBank/DDBJ databases">
        <authorList>
            <person name="Julca I."/>
        </authorList>
    </citation>
    <scope>NUCLEOTIDE SEQUENCE</scope>
</reference>
<sequence>MAGGNFMYRVMSYVANEVVANGLASNKGFQRFAVKIRRTMESLPEKAAEMRKQIAEQVKEVSETLKNQQ</sequence>
<evidence type="ECO:0000313" key="2">
    <source>
        <dbReference type="Proteomes" id="UP001161247"/>
    </source>
</evidence>
<protein>
    <submittedName>
        <fullName evidence="1">OLC1v1033647C1</fullName>
    </submittedName>
</protein>
<name>A0AAV1CRL9_OLDCO</name>
<gene>
    <name evidence="1" type="ORF">OLC1_LOCUS7803</name>
</gene>